<reference evidence="4 5" key="1">
    <citation type="submission" date="2019-09" db="EMBL/GenBank/DDBJ databases">
        <title>Mumia zhuanghuii sp. nov. isolated from the intestinal contents of plateau pika (Ochotona curzoniae) in the Qinghai-Tibet plateau of China.</title>
        <authorList>
            <person name="Tian Z."/>
        </authorList>
    </citation>
    <scope>NUCLEOTIDE SEQUENCE [LARGE SCALE GENOMIC DNA]</scope>
    <source>
        <strain evidence="5">350</strain>
    </source>
</reference>
<accession>A0A5Q6RJJ6</accession>
<dbReference type="InterPro" id="IPR036291">
    <property type="entry name" value="NAD(P)-bd_dom_sf"/>
</dbReference>
<dbReference type="InterPro" id="IPR047618">
    <property type="entry name" value="QOR-like"/>
</dbReference>
<dbReference type="Pfam" id="PF00107">
    <property type="entry name" value="ADH_zinc_N"/>
    <property type="match status" value="1"/>
</dbReference>
<dbReference type="InterPro" id="IPR011032">
    <property type="entry name" value="GroES-like_sf"/>
</dbReference>
<dbReference type="GO" id="GO:0008270">
    <property type="term" value="F:zinc ion binding"/>
    <property type="evidence" value="ECO:0007669"/>
    <property type="project" value="InterPro"/>
</dbReference>
<evidence type="ECO:0000259" key="3">
    <source>
        <dbReference type="SMART" id="SM00829"/>
    </source>
</evidence>
<dbReference type="PANTHER" id="PTHR48106:SF13">
    <property type="entry name" value="QUINONE OXIDOREDUCTASE-RELATED"/>
    <property type="match status" value="1"/>
</dbReference>
<keyword evidence="1" id="KW-0521">NADP</keyword>
<sequence length="321" mass="32875">MRAIVVNRHGGPEVFEVVERDRPTPASGEVLVELSVSGVNYLDAYQRNGTTPVAAPYVAGVEGVGVVAEVGDAVSGVDVGQRVGWLTGGKGSFADFAVVDAGTVVPVPDGLDDEFAAAVLMQGVTAHYLATDAYAIAAGDTVLVHAAAGGVGQMLTQVAKLRGARVIGTVSTEAKAEAARAAGADHAIAYDGFAETVADLTDGVGVAAVYDGVGAATVDGSIASLAVRGTYVVYGAASGPVPPLELTRLAAGGSLYVTRPTVLHYTRTPEELRGRTDELFAWVRAGDLRVTIGGRYPIARVADAFTALESRQTEGKVLLTH</sequence>
<dbReference type="GO" id="GO:0003960">
    <property type="term" value="F:quinone reductase (NADPH) activity"/>
    <property type="evidence" value="ECO:0007669"/>
    <property type="project" value="InterPro"/>
</dbReference>
<dbReference type="InterPro" id="IPR013149">
    <property type="entry name" value="ADH-like_C"/>
</dbReference>
<dbReference type="GO" id="GO:0035925">
    <property type="term" value="F:mRNA 3'-UTR AU-rich region binding"/>
    <property type="evidence" value="ECO:0007669"/>
    <property type="project" value="TreeGrafter"/>
</dbReference>
<dbReference type="RefSeq" id="WP_149771470.1">
    <property type="nucleotide sequence ID" value="NZ_VDFQ02000007.1"/>
</dbReference>
<dbReference type="GO" id="GO:0070402">
    <property type="term" value="F:NADPH binding"/>
    <property type="evidence" value="ECO:0007669"/>
    <property type="project" value="TreeGrafter"/>
</dbReference>
<dbReference type="SUPFAM" id="SSF50129">
    <property type="entry name" value="GroES-like"/>
    <property type="match status" value="1"/>
</dbReference>
<dbReference type="InterPro" id="IPR002364">
    <property type="entry name" value="Quin_OxRdtase/zeta-crystal_CS"/>
</dbReference>
<organism evidence="4 5">
    <name type="scientific">Mumia zhuanghuii</name>
    <dbReference type="NCBI Taxonomy" id="2585211"/>
    <lineage>
        <taxon>Bacteria</taxon>
        <taxon>Bacillati</taxon>
        <taxon>Actinomycetota</taxon>
        <taxon>Actinomycetes</taxon>
        <taxon>Propionibacteriales</taxon>
        <taxon>Nocardioidaceae</taxon>
        <taxon>Mumia</taxon>
    </lineage>
</organism>
<protein>
    <submittedName>
        <fullName evidence="4">Quinone oxidoreductase</fullName>
    </submittedName>
</protein>
<dbReference type="CDD" id="cd05286">
    <property type="entry name" value="QOR2"/>
    <property type="match status" value="1"/>
</dbReference>
<keyword evidence="2" id="KW-0560">Oxidoreductase</keyword>
<dbReference type="EMBL" id="VDFQ02000007">
    <property type="protein sequence ID" value="KAA1418181.1"/>
    <property type="molecule type" value="Genomic_DNA"/>
</dbReference>
<feature type="domain" description="Enoyl reductase (ER)" evidence="3">
    <location>
        <begin position="10"/>
        <end position="319"/>
    </location>
</feature>
<evidence type="ECO:0000256" key="2">
    <source>
        <dbReference type="ARBA" id="ARBA00023002"/>
    </source>
</evidence>
<dbReference type="FunFam" id="3.40.50.720:FF:000053">
    <property type="entry name" value="Quinone oxidoreductase 1"/>
    <property type="match status" value="1"/>
</dbReference>
<dbReference type="PROSITE" id="PS01162">
    <property type="entry name" value="QOR_ZETA_CRYSTAL"/>
    <property type="match status" value="1"/>
</dbReference>
<evidence type="ECO:0000313" key="4">
    <source>
        <dbReference type="EMBL" id="KAA1418181.1"/>
    </source>
</evidence>
<dbReference type="InterPro" id="IPR013154">
    <property type="entry name" value="ADH-like_N"/>
</dbReference>
<dbReference type="InterPro" id="IPR020843">
    <property type="entry name" value="ER"/>
</dbReference>
<gene>
    <name evidence="4" type="ORF">FE697_020305</name>
</gene>
<dbReference type="AlphaFoldDB" id="A0A5Q6RJJ6"/>
<dbReference type="OrthoDB" id="9792162at2"/>
<proteinExistence type="predicted"/>
<evidence type="ECO:0000256" key="1">
    <source>
        <dbReference type="ARBA" id="ARBA00022857"/>
    </source>
</evidence>
<dbReference type="Pfam" id="PF08240">
    <property type="entry name" value="ADH_N"/>
    <property type="match status" value="1"/>
</dbReference>
<dbReference type="GO" id="GO:0005829">
    <property type="term" value="C:cytosol"/>
    <property type="evidence" value="ECO:0007669"/>
    <property type="project" value="TreeGrafter"/>
</dbReference>
<dbReference type="Proteomes" id="UP000307768">
    <property type="component" value="Unassembled WGS sequence"/>
</dbReference>
<dbReference type="Gene3D" id="3.90.180.10">
    <property type="entry name" value="Medium-chain alcohol dehydrogenases, catalytic domain"/>
    <property type="match status" value="1"/>
</dbReference>
<dbReference type="SUPFAM" id="SSF51735">
    <property type="entry name" value="NAD(P)-binding Rossmann-fold domains"/>
    <property type="match status" value="1"/>
</dbReference>
<dbReference type="PANTHER" id="PTHR48106">
    <property type="entry name" value="QUINONE OXIDOREDUCTASE PIG3-RELATED"/>
    <property type="match status" value="1"/>
</dbReference>
<dbReference type="Gene3D" id="3.40.50.720">
    <property type="entry name" value="NAD(P)-binding Rossmann-like Domain"/>
    <property type="match status" value="1"/>
</dbReference>
<comment type="caution">
    <text evidence="4">The sequence shown here is derived from an EMBL/GenBank/DDBJ whole genome shotgun (WGS) entry which is preliminary data.</text>
</comment>
<dbReference type="SMART" id="SM00829">
    <property type="entry name" value="PKS_ER"/>
    <property type="match status" value="1"/>
</dbReference>
<name>A0A5Q6RJJ6_9ACTN</name>
<evidence type="ECO:0000313" key="5">
    <source>
        <dbReference type="Proteomes" id="UP000307768"/>
    </source>
</evidence>